<evidence type="ECO:0000259" key="2">
    <source>
        <dbReference type="Pfam" id="PF16561"/>
    </source>
</evidence>
<dbReference type="SUPFAM" id="SSF81296">
    <property type="entry name" value="E set domains"/>
    <property type="match status" value="4"/>
</dbReference>
<dbReference type="PANTHER" id="PTHR10343:SF84">
    <property type="entry name" value="5'-AMP-ACTIVATED PROTEIN KINASE SUBUNIT BETA-1"/>
    <property type="match status" value="1"/>
</dbReference>
<dbReference type="Pfam" id="PF16561">
    <property type="entry name" value="AMPK1_CBM"/>
    <property type="match status" value="4"/>
</dbReference>
<name>A0ABP8HMQ0_9BACT</name>
<dbReference type="InterPro" id="IPR014756">
    <property type="entry name" value="Ig_E-set"/>
</dbReference>
<evidence type="ECO:0000313" key="4">
    <source>
        <dbReference type="Proteomes" id="UP001501725"/>
    </source>
</evidence>
<evidence type="ECO:0000313" key="3">
    <source>
        <dbReference type="EMBL" id="GAA4341466.1"/>
    </source>
</evidence>
<dbReference type="Proteomes" id="UP001501725">
    <property type="component" value="Unassembled WGS sequence"/>
</dbReference>
<feature type="domain" description="AMP-activated protein kinase glycogen-binding" evidence="2">
    <location>
        <begin position="410"/>
        <end position="470"/>
    </location>
</feature>
<dbReference type="CDD" id="cd02859">
    <property type="entry name" value="E_set_AMPKbeta_like_N"/>
    <property type="match status" value="4"/>
</dbReference>
<protein>
    <recommendedName>
        <fullName evidence="2">AMP-activated protein kinase glycogen-binding domain-containing protein</fullName>
    </recommendedName>
</protein>
<dbReference type="EMBL" id="BAABGY010000015">
    <property type="protein sequence ID" value="GAA4341466.1"/>
    <property type="molecule type" value="Genomic_DNA"/>
</dbReference>
<proteinExistence type="inferred from homology"/>
<gene>
    <name evidence="3" type="ORF">GCM10023184_39950</name>
</gene>
<feature type="domain" description="AMP-activated protein kinase glycogen-binding" evidence="2">
    <location>
        <begin position="327"/>
        <end position="400"/>
    </location>
</feature>
<dbReference type="PANTHER" id="PTHR10343">
    <property type="entry name" value="5'-AMP-ACTIVATED PROTEIN KINASE , BETA SUBUNIT"/>
    <property type="match status" value="1"/>
</dbReference>
<organism evidence="3 4">
    <name type="scientific">Flaviaesturariibacter amylovorans</name>
    <dbReference type="NCBI Taxonomy" id="1084520"/>
    <lineage>
        <taxon>Bacteria</taxon>
        <taxon>Pseudomonadati</taxon>
        <taxon>Bacteroidota</taxon>
        <taxon>Chitinophagia</taxon>
        <taxon>Chitinophagales</taxon>
        <taxon>Chitinophagaceae</taxon>
        <taxon>Flaviaestuariibacter</taxon>
    </lineage>
</organism>
<keyword evidence="4" id="KW-1185">Reference proteome</keyword>
<comment type="similarity">
    <text evidence="1">Belongs to the 5'-AMP-activated protein kinase beta subunit family.</text>
</comment>
<comment type="caution">
    <text evidence="3">The sequence shown here is derived from an EMBL/GenBank/DDBJ whole genome shotgun (WGS) entry which is preliminary data.</text>
</comment>
<feature type="domain" description="AMP-activated protein kinase glycogen-binding" evidence="2">
    <location>
        <begin position="160"/>
        <end position="228"/>
    </location>
</feature>
<accession>A0ABP8HMQ0</accession>
<sequence>MEMTHPISPAASWLRLLLTLLLSVAVFHGYAQDPPGQCTVRDQRMYIELRKDMAPPALFAFIEKYGLEDLALDAFLKRNMQDSLRRRGWVVERNNAKEVILYRPLFAGADIGDPAQRLHLTAAPPEPVPVSSFGANRFRNKAPFTNRDSLVTFYLRGQTRAGNVLLAGSFTDWQNGALRMQKVDSGWIAQVRLAPGKYWYKFIVDGGWQVDADNLQQENDGRGNTNSVYFRPNRVFRLEGHAGARSVFLAGSFNNWRKDALALHRYAGGWILPVYLGEGTHLYKFVVDGQWLHDPANPDRMPDGHSGFNSVLRNGKPVHFNLAGFPNAKAVALAGNFNGWRGNEIFLTRTATGWTLPFVLGGGTYEYKFIVDGRWIADPANPLNTGGNGKGNSVLVVAPNHTFRLKGYAAAKNVAIGGDFNGWNKQSLPLRREGDDWVLALHLHPGKHRYKFYVDDKWILDPGNKLWEQNEFRTGNSVLWKEPIPQPLP</sequence>
<feature type="domain" description="AMP-activated protein kinase glycogen-binding" evidence="2">
    <location>
        <begin position="241"/>
        <end position="299"/>
    </location>
</feature>
<dbReference type="InterPro" id="IPR050827">
    <property type="entry name" value="CRP1_MDG1_kinase"/>
</dbReference>
<dbReference type="InterPro" id="IPR013783">
    <property type="entry name" value="Ig-like_fold"/>
</dbReference>
<reference evidence="4" key="1">
    <citation type="journal article" date="2019" name="Int. J. Syst. Evol. Microbiol.">
        <title>The Global Catalogue of Microorganisms (GCM) 10K type strain sequencing project: providing services to taxonomists for standard genome sequencing and annotation.</title>
        <authorList>
            <consortium name="The Broad Institute Genomics Platform"/>
            <consortium name="The Broad Institute Genome Sequencing Center for Infectious Disease"/>
            <person name="Wu L."/>
            <person name="Ma J."/>
        </authorList>
    </citation>
    <scope>NUCLEOTIDE SEQUENCE [LARGE SCALE GENOMIC DNA]</scope>
    <source>
        <strain evidence="4">JCM 17919</strain>
    </source>
</reference>
<dbReference type="Gene3D" id="2.60.40.10">
    <property type="entry name" value="Immunoglobulins"/>
    <property type="match status" value="4"/>
</dbReference>
<evidence type="ECO:0000256" key="1">
    <source>
        <dbReference type="ARBA" id="ARBA00010926"/>
    </source>
</evidence>
<dbReference type="InterPro" id="IPR032640">
    <property type="entry name" value="AMPK1_CBM"/>
</dbReference>